<dbReference type="OrthoDB" id="542013at2759"/>
<sequence>MPSIPRFIYEQLTVTLPVPEGSYAGKTIIVTGSNIGLGKEAARHFARLGASTLILAVRSVEKGNEAKRDIETTTNCGPAVIQVWPLDMGKYDSVKAFAARANELPRVDIVIENAGVATYDYREAEGGEETIVVNVISTFLLAALVLPKLKETAREFGVRPALTITASEVHSWAKFPERNAPEGKIFDTLLDKSNWGQMKNDRYMVSKLLEVLAVQAIGEKYPAATYPVTVNCLNPGLCRSGLIRDLPSIVGLIQRPISRTTEQGSRTLVHAGSQAAITGGESHGKYLSNCRIQPSEGLAQGPGSKELQDRVWNELMQRLETIQPGVTANF</sequence>
<comment type="caution">
    <text evidence="2">The sequence shown here is derived from an EMBL/GenBank/DDBJ whole genome shotgun (WGS) entry which is preliminary data.</text>
</comment>
<keyword evidence="3" id="KW-1185">Reference proteome</keyword>
<evidence type="ECO:0000256" key="1">
    <source>
        <dbReference type="ARBA" id="ARBA00023002"/>
    </source>
</evidence>
<dbReference type="Proteomes" id="UP000233524">
    <property type="component" value="Unassembled WGS sequence"/>
</dbReference>
<keyword evidence="1" id="KW-0560">Oxidoreductase</keyword>
<dbReference type="Pfam" id="PF00106">
    <property type="entry name" value="adh_short"/>
    <property type="match status" value="1"/>
</dbReference>
<dbReference type="InterPro" id="IPR002347">
    <property type="entry name" value="SDR_fam"/>
</dbReference>
<dbReference type="PANTHER" id="PTHR43157">
    <property type="entry name" value="PHOSPHATIDYLINOSITOL-GLYCAN BIOSYNTHESIS CLASS F PROTEIN-RELATED"/>
    <property type="match status" value="1"/>
</dbReference>
<name>A0A2N3NJ37_9PEZI</name>
<protein>
    <recommendedName>
        <fullName evidence="4">Ketoreductase (KR) domain-containing protein</fullName>
    </recommendedName>
</protein>
<dbReference type="InParanoid" id="A0A2N3NJ37"/>
<dbReference type="SUPFAM" id="SSF51735">
    <property type="entry name" value="NAD(P)-binding Rossmann-fold domains"/>
    <property type="match status" value="1"/>
</dbReference>
<dbReference type="EMBL" id="NLAX01000003">
    <property type="protein sequence ID" value="PKS12411.1"/>
    <property type="molecule type" value="Genomic_DNA"/>
</dbReference>
<reference evidence="2 3" key="1">
    <citation type="journal article" date="2017" name="G3 (Bethesda)">
        <title>First Draft Genome Sequence of the Pathogenic Fungus Lomentospora prolificans (Formerly Scedosporium prolificans).</title>
        <authorList>
            <person name="Luo R."/>
            <person name="Zimin A."/>
            <person name="Workman R."/>
            <person name="Fan Y."/>
            <person name="Pertea G."/>
            <person name="Grossman N."/>
            <person name="Wear M.P."/>
            <person name="Jia B."/>
            <person name="Miller H."/>
            <person name="Casadevall A."/>
            <person name="Timp W."/>
            <person name="Zhang S.X."/>
            <person name="Salzberg S.L."/>
        </authorList>
    </citation>
    <scope>NUCLEOTIDE SEQUENCE [LARGE SCALE GENOMIC DNA]</scope>
    <source>
        <strain evidence="2 3">JHH-5317</strain>
    </source>
</reference>
<evidence type="ECO:0008006" key="4">
    <source>
        <dbReference type="Google" id="ProtNLM"/>
    </source>
</evidence>
<dbReference type="PRINTS" id="PR00081">
    <property type="entry name" value="GDHRDH"/>
</dbReference>
<dbReference type="GO" id="GO:0016491">
    <property type="term" value="F:oxidoreductase activity"/>
    <property type="evidence" value="ECO:0007669"/>
    <property type="project" value="UniProtKB-KW"/>
</dbReference>
<dbReference type="InterPro" id="IPR036291">
    <property type="entry name" value="NAD(P)-bd_dom_sf"/>
</dbReference>
<evidence type="ECO:0000313" key="2">
    <source>
        <dbReference type="EMBL" id="PKS12411.1"/>
    </source>
</evidence>
<evidence type="ECO:0000313" key="3">
    <source>
        <dbReference type="Proteomes" id="UP000233524"/>
    </source>
</evidence>
<dbReference type="AlphaFoldDB" id="A0A2N3NJ37"/>
<proteinExistence type="predicted"/>
<organism evidence="2 3">
    <name type="scientific">Lomentospora prolificans</name>
    <dbReference type="NCBI Taxonomy" id="41688"/>
    <lineage>
        <taxon>Eukaryota</taxon>
        <taxon>Fungi</taxon>
        <taxon>Dikarya</taxon>
        <taxon>Ascomycota</taxon>
        <taxon>Pezizomycotina</taxon>
        <taxon>Sordariomycetes</taxon>
        <taxon>Hypocreomycetidae</taxon>
        <taxon>Microascales</taxon>
        <taxon>Microascaceae</taxon>
        <taxon>Lomentospora</taxon>
    </lineage>
</organism>
<gene>
    <name evidence="2" type="ORF">jhhlp_000615</name>
</gene>
<dbReference type="VEuPathDB" id="FungiDB:jhhlp_000615"/>
<dbReference type="STRING" id="41688.A0A2N3NJ37"/>
<dbReference type="Gene3D" id="3.40.50.720">
    <property type="entry name" value="NAD(P)-binding Rossmann-like Domain"/>
    <property type="match status" value="1"/>
</dbReference>
<accession>A0A2N3NJ37</accession>
<dbReference type="PANTHER" id="PTHR43157:SF31">
    <property type="entry name" value="PHOSPHATIDYLINOSITOL-GLYCAN BIOSYNTHESIS CLASS F PROTEIN"/>
    <property type="match status" value="1"/>
</dbReference>